<dbReference type="Proteomes" id="UP000724874">
    <property type="component" value="Unassembled WGS sequence"/>
</dbReference>
<feature type="region of interest" description="Disordered" evidence="1">
    <location>
        <begin position="1"/>
        <end position="53"/>
    </location>
</feature>
<dbReference type="OrthoDB" id="3263296at2759"/>
<gene>
    <name evidence="3" type="ORF">CPB84DRAFT_1853791</name>
</gene>
<sequence>MSTRRDLHHRRAAAAAHRRQPAPVPQLGFNPFPNGAPPGFNQPATSTPNTDPFGGITGLIPTDILHHSTETVIVPPTSTSSSSSTTSTTSSSTTSTSTTSSTSSTTSSTSTSTSTLITPTTSSTSSTTSIFTAPPKTTSVTVTHPLAASSPAIAAAATSSSPPATTGGTSAGVIVGGIIAAVAGAIAIIVAITFFIRRSRKRKEVDFDPGDFRRSAMPIDDPPTHDDTVARGFNPRPPTMIERHLASPAPTFGTQYGHPGPAYDPEGPYSAGPVENFTGYGASAPYQQQASYAPAQYMNNAASSPISATSAHPMYNPAVPYGQSPFSPVGSPVSQQYPIPGEGGQYEQQGPGMPQPVSYPVLTRTGSSGSGYSQEGQRQGSAAELRRESAPASDYVDLSRSSVSPFQAAQYVEISRRLNADVPAGLATPAIDRELPPVPPTKEVLERSPFADPSSAPPSPGGQYAIDRRNLELNDEHEARRASGESLVTPEKLEFPVPPSPIHSVTSSRYRIDSLPPTLPEIQIESRVSVGNYPGLRNSNAAGAAAISGLTPGLASRFPTTPSPLASSFGFPSPSADETTFSSAGAPPVPAPPPTAARAATATASASNVEFDKNRSSVHSVYNDEDAYGGI</sequence>
<evidence type="ECO:0000256" key="2">
    <source>
        <dbReference type="SAM" id="Phobius"/>
    </source>
</evidence>
<feature type="compositionally biased region" description="Low complexity" evidence="1">
    <location>
        <begin position="28"/>
        <end position="44"/>
    </location>
</feature>
<feature type="compositionally biased region" description="Low complexity" evidence="1">
    <location>
        <begin position="77"/>
        <end position="129"/>
    </location>
</feature>
<feature type="compositionally biased region" description="Basic residues" evidence="1">
    <location>
        <begin position="1"/>
        <end position="20"/>
    </location>
</feature>
<feature type="region of interest" description="Disordered" evidence="1">
    <location>
        <begin position="213"/>
        <end position="237"/>
    </location>
</feature>
<feature type="compositionally biased region" description="Low complexity" evidence="1">
    <location>
        <begin position="596"/>
        <end position="607"/>
    </location>
</feature>
<accession>A0A9P5NBP9</accession>
<evidence type="ECO:0000313" key="4">
    <source>
        <dbReference type="Proteomes" id="UP000724874"/>
    </source>
</evidence>
<keyword evidence="2" id="KW-1133">Transmembrane helix</keyword>
<protein>
    <submittedName>
        <fullName evidence="3">Uncharacterized protein</fullName>
    </submittedName>
</protein>
<organism evidence="3 4">
    <name type="scientific">Gymnopilus junonius</name>
    <name type="common">Spectacular rustgill mushroom</name>
    <name type="synonym">Gymnopilus spectabilis subsp. junonius</name>
    <dbReference type="NCBI Taxonomy" id="109634"/>
    <lineage>
        <taxon>Eukaryota</taxon>
        <taxon>Fungi</taxon>
        <taxon>Dikarya</taxon>
        <taxon>Basidiomycota</taxon>
        <taxon>Agaricomycotina</taxon>
        <taxon>Agaricomycetes</taxon>
        <taxon>Agaricomycetidae</taxon>
        <taxon>Agaricales</taxon>
        <taxon>Agaricineae</taxon>
        <taxon>Hymenogastraceae</taxon>
        <taxon>Gymnopilus</taxon>
    </lineage>
</organism>
<feature type="region of interest" description="Disordered" evidence="1">
    <location>
        <begin position="430"/>
        <end position="500"/>
    </location>
</feature>
<comment type="caution">
    <text evidence="3">The sequence shown here is derived from an EMBL/GenBank/DDBJ whole genome shotgun (WGS) entry which is preliminary data.</text>
</comment>
<name>A0A9P5NBP9_GYMJU</name>
<proteinExistence type="predicted"/>
<dbReference type="EMBL" id="JADNYJ010000223">
    <property type="protein sequence ID" value="KAF8874050.1"/>
    <property type="molecule type" value="Genomic_DNA"/>
</dbReference>
<feature type="compositionally biased region" description="Low complexity" evidence="1">
    <location>
        <begin position="345"/>
        <end position="356"/>
    </location>
</feature>
<feature type="region of interest" description="Disordered" evidence="1">
    <location>
        <begin position="565"/>
        <end position="631"/>
    </location>
</feature>
<reference evidence="3" key="1">
    <citation type="submission" date="2020-11" db="EMBL/GenBank/DDBJ databases">
        <authorList>
            <consortium name="DOE Joint Genome Institute"/>
            <person name="Ahrendt S."/>
            <person name="Riley R."/>
            <person name="Andreopoulos W."/>
            <person name="LaButti K."/>
            <person name="Pangilinan J."/>
            <person name="Ruiz-duenas F.J."/>
            <person name="Barrasa J.M."/>
            <person name="Sanchez-Garcia M."/>
            <person name="Camarero S."/>
            <person name="Miyauchi S."/>
            <person name="Serrano A."/>
            <person name="Linde D."/>
            <person name="Babiker R."/>
            <person name="Drula E."/>
            <person name="Ayuso-Fernandez I."/>
            <person name="Pacheco R."/>
            <person name="Padilla G."/>
            <person name="Ferreira P."/>
            <person name="Barriuso J."/>
            <person name="Kellner H."/>
            <person name="Castanera R."/>
            <person name="Alfaro M."/>
            <person name="Ramirez L."/>
            <person name="Pisabarro A.G."/>
            <person name="Kuo A."/>
            <person name="Tritt A."/>
            <person name="Lipzen A."/>
            <person name="He G."/>
            <person name="Yan M."/>
            <person name="Ng V."/>
            <person name="Cullen D."/>
            <person name="Martin F."/>
            <person name="Rosso M.-N."/>
            <person name="Henrissat B."/>
            <person name="Hibbett D."/>
            <person name="Martinez A.T."/>
            <person name="Grigoriev I.V."/>
        </authorList>
    </citation>
    <scope>NUCLEOTIDE SEQUENCE</scope>
    <source>
        <strain evidence="3">AH 44721</strain>
    </source>
</reference>
<feature type="compositionally biased region" description="Basic and acidic residues" evidence="1">
    <location>
        <begin position="466"/>
        <end position="483"/>
    </location>
</feature>
<evidence type="ECO:0000256" key="1">
    <source>
        <dbReference type="SAM" id="MobiDB-lite"/>
    </source>
</evidence>
<feature type="transmembrane region" description="Helical" evidence="2">
    <location>
        <begin position="171"/>
        <end position="196"/>
    </location>
</feature>
<feature type="region of interest" description="Disordered" evidence="1">
    <location>
        <begin position="73"/>
        <end position="135"/>
    </location>
</feature>
<keyword evidence="2" id="KW-0812">Transmembrane</keyword>
<keyword evidence="2" id="KW-0472">Membrane</keyword>
<feature type="region of interest" description="Disordered" evidence="1">
    <location>
        <begin position="326"/>
        <end position="388"/>
    </location>
</feature>
<dbReference type="AlphaFoldDB" id="A0A9P5NBP9"/>
<evidence type="ECO:0000313" key="3">
    <source>
        <dbReference type="EMBL" id="KAF8874050.1"/>
    </source>
</evidence>
<feature type="compositionally biased region" description="Low complexity" evidence="1">
    <location>
        <begin position="366"/>
        <end position="381"/>
    </location>
</feature>
<keyword evidence="4" id="KW-1185">Reference proteome</keyword>
<feature type="region of interest" description="Disordered" evidence="1">
    <location>
        <begin position="249"/>
        <end position="270"/>
    </location>
</feature>